<dbReference type="SUPFAM" id="SSF63712">
    <property type="entry name" value="Nicotinic receptor ligand binding domain-like"/>
    <property type="match status" value="1"/>
</dbReference>
<dbReference type="InterPro" id="IPR038050">
    <property type="entry name" value="Neuro_actylchol_rec"/>
</dbReference>
<dbReference type="InterPro" id="IPR006201">
    <property type="entry name" value="Neur_channel"/>
</dbReference>
<keyword evidence="3" id="KW-0813">Transport</keyword>
<keyword evidence="4" id="KW-1003">Cell membrane</keyword>
<dbReference type="InterPro" id="IPR006028">
    <property type="entry name" value="GABAA/Glycine_rcpt"/>
</dbReference>
<keyword evidence="15" id="KW-1185">Reference proteome</keyword>
<evidence type="ECO:0000256" key="9">
    <source>
        <dbReference type="ARBA" id="ARBA00023136"/>
    </source>
</evidence>
<name>A0A1I7TJG8_9PELO</name>
<dbReference type="Gene3D" id="1.20.58.390">
    <property type="entry name" value="Neurotransmitter-gated ion-channel transmembrane domain"/>
    <property type="match status" value="1"/>
</dbReference>
<evidence type="ECO:0000256" key="5">
    <source>
        <dbReference type="ARBA" id="ARBA00022692"/>
    </source>
</evidence>
<dbReference type="CDD" id="cd18987">
    <property type="entry name" value="LGIC_ECD_anion"/>
    <property type="match status" value="1"/>
</dbReference>
<evidence type="ECO:0000256" key="7">
    <source>
        <dbReference type="ARBA" id="ARBA00022989"/>
    </source>
</evidence>
<keyword evidence="8" id="KW-0406">Ion transport</keyword>
<evidence type="ECO:0000313" key="15">
    <source>
        <dbReference type="Proteomes" id="UP000095282"/>
    </source>
</evidence>
<keyword evidence="7 12" id="KW-1133">Transmembrane helix</keyword>
<feature type="region of interest" description="Disordered" evidence="11">
    <location>
        <begin position="637"/>
        <end position="657"/>
    </location>
</feature>
<dbReference type="InterPro" id="IPR006202">
    <property type="entry name" value="Neur_chan_lig-bd"/>
</dbReference>
<dbReference type="PRINTS" id="PR00253">
    <property type="entry name" value="GABAARECEPTR"/>
</dbReference>
<keyword evidence="9 12" id="KW-0472">Membrane</keyword>
<evidence type="ECO:0000259" key="13">
    <source>
        <dbReference type="Pfam" id="PF02931"/>
    </source>
</evidence>
<dbReference type="eggNOG" id="KOG3644">
    <property type="taxonomic scope" value="Eukaryota"/>
</dbReference>
<feature type="domain" description="Neurotransmitter-gated ion-channel ligand-binding" evidence="13">
    <location>
        <begin position="56"/>
        <end position="230"/>
    </location>
</feature>
<dbReference type="Proteomes" id="UP000095282">
    <property type="component" value="Unplaced"/>
</dbReference>
<dbReference type="PRINTS" id="PR00252">
    <property type="entry name" value="NRIONCHANNEL"/>
</dbReference>
<evidence type="ECO:0000313" key="16">
    <source>
        <dbReference type="WBParaSite" id="Csp11.Scaffold626.g6529.t3"/>
    </source>
</evidence>
<dbReference type="AlphaFoldDB" id="A0A1I7TJG8"/>
<dbReference type="WBParaSite" id="Csp11.Scaffold626.g6529.t3">
    <property type="protein sequence ID" value="Csp11.Scaffold626.g6529.t3"/>
    <property type="gene ID" value="Csp11.Scaffold626.g6529"/>
</dbReference>
<evidence type="ECO:0000256" key="4">
    <source>
        <dbReference type="ARBA" id="ARBA00022475"/>
    </source>
</evidence>
<evidence type="ECO:0000256" key="11">
    <source>
        <dbReference type="SAM" id="MobiDB-lite"/>
    </source>
</evidence>
<sequence>MRIFNIIRVEYKKAQRRKTTSRFNEKMLFVSTLFLLLYRGGSASRSEPVPIYLDNLLNAGRQVYDNQSPPVQHDKEEVTVVELAMYIEGMSSFRTQTMDFQLDVYFQQFWRDPRLAHNETRRVLVKDKAVLHKMWHPDVYFANARIAEFHEVTQPNFLVWIQPDGSILYDTRISMVVVCTLNLEKWPLDSQRCHLRILSYAYTTEQLVIKWKEEEPITRNPNIAMSDMHIVDLYPGLCDGNYSTGVWSCVTAEFFVKREITHHVMQSYVPTTLIVVISWFSFWLDVEAVPARVSLAITTLLTLSTQANAARMALPEVSYMKAIDVWMGACMMFVFGVMIEFTIVNYAQRQVMASSLESVKSGGVEKKPSRGDLGAHARQLFLRLRTNERQHLVEDPPEQIAMNDTAYDTVSQAYSNSFSDEEAAPVTQQRNEDAEAQEEVWAEQKETNLSEVWKERDGDPAERLAHWNEKENDASSPLMGNGRAHEKKKKLREKITSEIINCVNFGIDRDFLIQYLKMKRKDTKFDVIHDRLTLHQKGRSSRYYKRLPENPSFHQTIIIMNAFGLLLALAVLFASAEAANRYGWPDSYERFLERQGVWDFKKHEVTTSYRGRKNYERDLRDLFDDWKKQTRWGQKDYRSNKYTPPKGGFGRYGFPGK</sequence>
<comment type="subcellular location">
    <subcellularLocation>
        <location evidence="2">Cell membrane</location>
    </subcellularLocation>
    <subcellularLocation>
        <location evidence="1">Membrane</location>
        <topology evidence="1">Multi-pass membrane protein</topology>
    </subcellularLocation>
</comment>
<dbReference type="PANTHER" id="PTHR18945">
    <property type="entry name" value="NEUROTRANSMITTER GATED ION CHANNEL"/>
    <property type="match status" value="1"/>
</dbReference>
<keyword evidence="6" id="KW-0732">Signal</keyword>
<dbReference type="FunFam" id="2.70.170.10:FF:000039">
    <property type="entry name" value="Ligand-Gated ion Channel"/>
    <property type="match status" value="1"/>
</dbReference>
<feature type="transmembrane region" description="Helical" evidence="12">
    <location>
        <begin position="293"/>
        <end position="314"/>
    </location>
</feature>
<evidence type="ECO:0000259" key="14">
    <source>
        <dbReference type="Pfam" id="PF02932"/>
    </source>
</evidence>
<dbReference type="GO" id="GO:0005230">
    <property type="term" value="F:extracellular ligand-gated monoatomic ion channel activity"/>
    <property type="evidence" value="ECO:0007669"/>
    <property type="project" value="InterPro"/>
</dbReference>
<keyword evidence="5 12" id="KW-0812">Transmembrane</keyword>
<protein>
    <submittedName>
        <fullName evidence="16">Neur_chan_LBD domain-containing protein</fullName>
    </submittedName>
</protein>
<evidence type="ECO:0000256" key="6">
    <source>
        <dbReference type="ARBA" id="ARBA00022729"/>
    </source>
</evidence>
<dbReference type="Pfam" id="PF02931">
    <property type="entry name" value="Neur_chan_LBD"/>
    <property type="match status" value="1"/>
</dbReference>
<feature type="transmembrane region" description="Helical" evidence="12">
    <location>
        <begin position="267"/>
        <end position="286"/>
    </location>
</feature>
<feature type="compositionally biased region" description="Gly residues" evidence="11">
    <location>
        <begin position="647"/>
        <end position="657"/>
    </location>
</feature>
<feature type="domain" description="Neurotransmitter-gated ion-channel transmembrane" evidence="14">
    <location>
        <begin position="268"/>
        <end position="456"/>
    </location>
</feature>
<feature type="transmembrane region" description="Helical" evidence="12">
    <location>
        <begin position="552"/>
        <end position="573"/>
    </location>
</feature>
<accession>A0A1I7TJG8</accession>
<dbReference type="FunFam" id="1.20.58.390:FF:000152">
    <property type="entry name" value="GABA/Glycine Receptor family (See gbr)"/>
    <property type="match status" value="1"/>
</dbReference>
<dbReference type="GO" id="GO:0005886">
    <property type="term" value="C:plasma membrane"/>
    <property type="evidence" value="ECO:0007669"/>
    <property type="project" value="UniProtKB-SubCell"/>
</dbReference>
<evidence type="ECO:0000256" key="10">
    <source>
        <dbReference type="ARBA" id="ARBA00023303"/>
    </source>
</evidence>
<dbReference type="SUPFAM" id="SSF90112">
    <property type="entry name" value="Neurotransmitter-gated ion-channel transmembrane pore"/>
    <property type="match status" value="1"/>
</dbReference>
<keyword evidence="10" id="KW-0407">Ion channel</keyword>
<evidence type="ECO:0000256" key="12">
    <source>
        <dbReference type="SAM" id="Phobius"/>
    </source>
</evidence>
<organism evidence="15 16">
    <name type="scientific">Caenorhabditis tropicalis</name>
    <dbReference type="NCBI Taxonomy" id="1561998"/>
    <lineage>
        <taxon>Eukaryota</taxon>
        <taxon>Metazoa</taxon>
        <taxon>Ecdysozoa</taxon>
        <taxon>Nematoda</taxon>
        <taxon>Chromadorea</taxon>
        <taxon>Rhabditida</taxon>
        <taxon>Rhabditina</taxon>
        <taxon>Rhabditomorpha</taxon>
        <taxon>Rhabditoidea</taxon>
        <taxon>Rhabditidae</taxon>
        <taxon>Peloderinae</taxon>
        <taxon>Caenorhabditis</taxon>
    </lineage>
</organism>
<evidence type="ECO:0000256" key="3">
    <source>
        <dbReference type="ARBA" id="ARBA00022448"/>
    </source>
</evidence>
<dbReference type="Pfam" id="PF02932">
    <property type="entry name" value="Neur_chan_memb"/>
    <property type="match status" value="1"/>
</dbReference>
<evidence type="ECO:0000256" key="1">
    <source>
        <dbReference type="ARBA" id="ARBA00004141"/>
    </source>
</evidence>
<dbReference type="InterPro" id="IPR036734">
    <property type="entry name" value="Neur_chan_lig-bd_sf"/>
</dbReference>
<proteinExistence type="predicted"/>
<dbReference type="NCBIfam" id="TIGR00860">
    <property type="entry name" value="LIC"/>
    <property type="match status" value="1"/>
</dbReference>
<dbReference type="STRING" id="1561998.A0A1I7TJG8"/>
<reference evidence="16" key="1">
    <citation type="submission" date="2016-11" db="UniProtKB">
        <authorList>
            <consortium name="WormBaseParasite"/>
        </authorList>
    </citation>
    <scope>IDENTIFICATION</scope>
</reference>
<dbReference type="InterPro" id="IPR006029">
    <property type="entry name" value="Neurotrans-gated_channel_TM"/>
</dbReference>
<dbReference type="GO" id="GO:0004888">
    <property type="term" value="F:transmembrane signaling receptor activity"/>
    <property type="evidence" value="ECO:0007669"/>
    <property type="project" value="InterPro"/>
</dbReference>
<dbReference type="CDD" id="cd19049">
    <property type="entry name" value="LGIC_TM_anion"/>
    <property type="match status" value="1"/>
</dbReference>
<dbReference type="InterPro" id="IPR036719">
    <property type="entry name" value="Neuro-gated_channel_TM_sf"/>
</dbReference>
<evidence type="ECO:0000256" key="8">
    <source>
        <dbReference type="ARBA" id="ARBA00023065"/>
    </source>
</evidence>
<dbReference type="Gene3D" id="2.70.170.10">
    <property type="entry name" value="Neurotransmitter-gated ion-channel ligand-binding domain"/>
    <property type="match status" value="1"/>
</dbReference>
<evidence type="ECO:0000256" key="2">
    <source>
        <dbReference type="ARBA" id="ARBA00004236"/>
    </source>
</evidence>
<feature type="transmembrane region" description="Helical" evidence="12">
    <location>
        <begin position="326"/>
        <end position="347"/>
    </location>
</feature>